<organism evidence="1 2">
    <name type="scientific">Microbacterium ginsengisoli</name>
    <dbReference type="NCBI Taxonomy" id="400772"/>
    <lineage>
        <taxon>Bacteria</taxon>
        <taxon>Bacillati</taxon>
        <taxon>Actinomycetota</taxon>
        <taxon>Actinomycetes</taxon>
        <taxon>Micrococcales</taxon>
        <taxon>Microbacteriaceae</taxon>
        <taxon>Microbacterium</taxon>
    </lineage>
</organism>
<feature type="non-terminal residue" evidence="1">
    <location>
        <position position="1"/>
    </location>
</feature>
<dbReference type="Proteomes" id="UP000257479">
    <property type="component" value="Unassembled WGS sequence"/>
</dbReference>
<accession>A0A3C1K9P8</accession>
<protein>
    <submittedName>
        <fullName evidence="1">3-beta hydroxysteroid dehydrogenase</fullName>
    </submittedName>
</protein>
<comment type="caution">
    <text evidence="1">The sequence shown here is derived from an EMBL/GenBank/DDBJ whole genome shotgun (WGS) entry which is preliminary data.</text>
</comment>
<evidence type="ECO:0000313" key="2">
    <source>
        <dbReference type="Proteomes" id="UP000257479"/>
    </source>
</evidence>
<name>A0A3C1K9P8_9MICO</name>
<evidence type="ECO:0000313" key="1">
    <source>
        <dbReference type="EMBL" id="HAN23163.1"/>
    </source>
</evidence>
<gene>
    <name evidence="1" type="ORF">DCP95_01135</name>
</gene>
<sequence>AWLGAALGVPVRSVAPADADAHFGWIGRFFAADIAASATLTRERFAWEPTGPTLAEDIAAGAYSG</sequence>
<proteinExistence type="predicted"/>
<dbReference type="AlphaFoldDB" id="A0A3C1K9P8"/>
<dbReference type="EMBL" id="DMNG01000016">
    <property type="protein sequence ID" value="HAN23163.1"/>
    <property type="molecule type" value="Genomic_DNA"/>
</dbReference>
<reference evidence="1 2" key="1">
    <citation type="journal article" date="2018" name="Nat. Biotechnol.">
        <title>A standardized bacterial taxonomy based on genome phylogeny substantially revises the tree of life.</title>
        <authorList>
            <person name="Parks D.H."/>
            <person name="Chuvochina M."/>
            <person name="Waite D.W."/>
            <person name="Rinke C."/>
            <person name="Skarshewski A."/>
            <person name="Chaumeil P.A."/>
            <person name="Hugenholtz P."/>
        </authorList>
    </citation>
    <scope>NUCLEOTIDE SEQUENCE [LARGE SCALE GENOMIC DNA]</scope>
    <source>
        <strain evidence="1">UBA9152</strain>
    </source>
</reference>